<name>A0A4S2MUJ9_9PEZI</name>
<evidence type="ECO:0000256" key="3">
    <source>
        <dbReference type="ARBA" id="ARBA00022927"/>
    </source>
</evidence>
<dbReference type="SUPFAM" id="SSF55724">
    <property type="entry name" value="Mog1p/PsbP-like"/>
    <property type="match status" value="1"/>
</dbReference>
<dbReference type="PANTHER" id="PTHR15837">
    <property type="entry name" value="RAN GUANINE NUCLEOTIDE RELEASE FACTOR"/>
    <property type="match status" value="1"/>
</dbReference>
<keyword evidence="3" id="KW-0653">Protein transport</keyword>
<dbReference type="GO" id="GO:0005085">
    <property type="term" value="F:guanyl-nucleotide exchange factor activity"/>
    <property type="evidence" value="ECO:0007669"/>
    <property type="project" value="TreeGrafter"/>
</dbReference>
<dbReference type="FunCoup" id="A0A4S2MUJ9">
    <property type="interactions" value="220"/>
</dbReference>
<dbReference type="InterPro" id="IPR016123">
    <property type="entry name" value="Mog1/PsbP_a/b/a-sand"/>
</dbReference>
<dbReference type="InterPro" id="IPR007681">
    <property type="entry name" value="Mog1"/>
</dbReference>
<dbReference type="Proteomes" id="UP000298138">
    <property type="component" value="Unassembled WGS sequence"/>
</dbReference>
<dbReference type="InParanoid" id="A0A4S2MUJ9"/>
<comment type="similarity">
    <text evidence="1">Belongs to the MOG1 family.</text>
</comment>
<dbReference type="Gene3D" id="3.40.1000.10">
    <property type="entry name" value="Mog1/PsbP, alpha/beta/alpha sandwich"/>
    <property type="match status" value="1"/>
</dbReference>
<protein>
    <submittedName>
        <fullName evidence="4">Mog1p/PsbP-like protein</fullName>
    </submittedName>
</protein>
<dbReference type="GO" id="GO:0031267">
    <property type="term" value="F:small GTPase binding"/>
    <property type="evidence" value="ECO:0007669"/>
    <property type="project" value="TreeGrafter"/>
</dbReference>
<gene>
    <name evidence="4" type="ORF">EX30DRAFT_364710</name>
</gene>
<evidence type="ECO:0000256" key="2">
    <source>
        <dbReference type="ARBA" id="ARBA00022448"/>
    </source>
</evidence>
<dbReference type="STRING" id="341454.A0A4S2MUJ9"/>
<accession>A0A4S2MUJ9</accession>
<dbReference type="Pfam" id="PF04603">
    <property type="entry name" value="Mog1"/>
    <property type="match status" value="1"/>
</dbReference>
<dbReference type="GO" id="GO:0006606">
    <property type="term" value="P:protein import into nucleus"/>
    <property type="evidence" value="ECO:0007669"/>
    <property type="project" value="TreeGrafter"/>
</dbReference>
<organism evidence="4 5">
    <name type="scientific">Ascodesmis nigricans</name>
    <dbReference type="NCBI Taxonomy" id="341454"/>
    <lineage>
        <taxon>Eukaryota</taxon>
        <taxon>Fungi</taxon>
        <taxon>Dikarya</taxon>
        <taxon>Ascomycota</taxon>
        <taxon>Pezizomycotina</taxon>
        <taxon>Pezizomycetes</taxon>
        <taxon>Pezizales</taxon>
        <taxon>Ascodesmidaceae</taxon>
        <taxon>Ascodesmis</taxon>
    </lineage>
</organism>
<evidence type="ECO:0000313" key="5">
    <source>
        <dbReference type="Proteomes" id="UP000298138"/>
    </source>
</evidence>
<dbReference type="GO" id="GO:0005634">
    <property type="term" value="C:nucleus"/>
    <property type="evidence" value="ECO:0007669"/>
    <property type="project" value="TreeGrafter"/>
</dbReference>
<dbReference type="EMBL" id="ML220126">
    <property type="protein sequence ID" value="TGZ80183.1"/>
    <property type="molecule type" value="Genomic_DNA"/>
</dbReference>
<dbReference type="PANTHER" id="PTHR15837:SF0">
    <property type="entry name" value="RAN GUANINE NUCLEOTIDE RELEASE FACTOR"/>
    <property type="match status" value="1"/>
</dbReference>
<evidence type="ECO:0000313" key="4">
    <source>
        <dbReference type="EMBL" id="TGZ80183.1"/>
    </source>
</evidence>
<keyword evidence="5" id="KW-1185">Reference proteome</keyword>
<proteinExistence type="inferred from homology"/>
<keyword evidence="2" id="KW-0813">Transport</keyword>
<sequence length="212" mass="23154">MTINAPLPSQIPTKRAELFGGAITTQVPESFVDASNFREVPDNQEVYVSMVDGTDISVIVDLLQRVEASSEEAAVKVHFDDVVVDRPGKVFGIQSIQLPNFEGFPVYSLIGTVSANPAARNAVETAEPAPYTALLITIIRLAEKKTDIVVTVNVPFLKNNMWVEEGRIAAPGYTGVLDDQKTSQWLDAGLAVRDKALQALNIHDWSLFVDDE</sequence>
<evidence type="ECO:0000256" key="1">
    <source>
        <dbReference type="ARBA" id="ARBA00010307"/>
    </source>
</evidence>
<dbReference type="AlphaFoldDB" id="A0A4S2MUJ9"/>
<reference evidence="4 5" key="1">
    <citation type="submission" date="2019-04" db="EMBL/GenBank/DDBJ databases">
        <title>Comparative genomics and transcriptomics to analyze fruiting body development in filamentous ascomycetes.</title>
        <authorList>
            <consortium name="DOE Joint Genome Institute"/>
            <person name="Lutkenhaus R."/>
            <person name="Traeger S."/>
            <person name="Breuer J."/>
            <person name="Kuo A."/>
            <person name="Lipzen A."/>
            <person name="Pangilinan J."/>
            <person name="Dilworth D."/>
            <person name="Sandor L."/>
            <person name="Poggeler S."/>
            <person name="Barry K."/>
            <person name="Grigoriev I.V."/>
            <person name="Nowrousian M."/>
        </authorList>
    </citation>
    <scope>NUCLEOTIDE SEQUENCE [LARGE SCALE GENOMIC DNA]</scope>
    <source>
        <strain evidence="4 5">CBS 389.68</strain>
    </source>
</reference>
<dbReference type="OrthoDB" id="10255285at2759"/>